<proteinExistence type="predicted"/>
<dbReference type="OrthoDB" id="205166at2759"/>
<dbReference type="GO" id="GO:0006397">
    <property type="term" value="P:mRNA processing"/>
    <property type="evidence" value="ECO:0007669"/>
    <property type="project" value="InterPro"/>
</dbReference>
<evidence type="ECO:0000256" key="2">
    <source>
        <dbReference type="ARBA" id="ARBA00023242"/>
    </source>
</evidence>
<evidence type="ECO:0000256" key="3">
    <source>
        <dbReference type="SAM" id="Coils"/>
    </source>
</evidence>
<dbReference type="STRING" id="246404.A0A507D6Z4"/>
<gene>
    <name evidence="5" type="ORF">CcCBS67573_g10265</name>
</gene>
<dbReference type="GO" id="GO:0000445">
    <property type="term" value="C:THO complex part of transcription export complex"/>
    <property type="evidence" value="ECO:0007669"/>
    <property type="project" value="InterPro"/>
</dbReference>
<accession>A0A507D6Z4</accession>
<keyword evidence="3" id="KW-0175">Coiled coil</keyword>
<dbReference type="EMBL" id="QEAP01001318">
    <property type="protein sequence ID" value="TPX47274.1"/>
    <property type="molecule type" value="Genomic_DNA"/>
</dbReference>
<reference evidence="5 6" key="1">
    <citation type="journal article" date="2019" name="Sci. Rep.">
        <title>Comparative genomics of chytrid fungi reveal insights into the obligate biotrophic and pathogenic lifestyle of Synchytrium endobioticum.</title>
        <authorList>
            <person name="van de Vossenberg B.T.L.H."/>
            <person name="Warris S."/>
            <person name="Nguyen H.D.T."/>
            <person name="van Gent-Pelzer M.P.E."/>
            <person name="Joly D.L."/>
            <person name="van de Geest H.C."/>
            <person name="Bonants P.J.M."/>
            <person name="Smith D.S."/>
            <person name="Levesque C.A."/>
            <person name="van der Lee T.A.J."/>
        </authorList>
    </citation>
    <scope>NUCLEOTIDE SEQUENCE [LARGE SCALE GENOMIC DNA]</scope>
    <source>
        <strain evidence="5 6">CBS 675.73</strain>
    </source>
</reference>
<feature type="region of interest" description="Disordered" evidence="4">
    <location>
        <begin position="194"/>
        <end position="258"/>
    </location>
</feature>
<comment type="caution">
    <text evidence="5">The sequence shown here is derived from an EMBL/GenBank/DDBJ whole genome shotgun (WGS) entry which is preliminary data.</text>
</comment>
<keyword evidence="6" id="KW-1185">Reference proteome</keyword>
<keyword evidence="2" id="KW-0539">Nucleus</keyword>
<feature type="coiled-coil region" evidence="3">
    <location>
        <begin position="91"/>
        <end position="151"/>
    </location>
</feature>
<name>A0A507D6Z4_9FUNG</name>
<dbReference type="InterPro" id="IPR008501">
    <property type="entry name" value="THOC7/Mft1"/>
</dbReference>
<evidence type="ECO:0008006" key="7">
    <source>
        <dbReference type="Google" id="ProtNLM"/>
    </source>
</evidence>
<dbReference type="Proteomes" id="UP000320333">
    <property type="component" value="Unassembled WGS sequence"/>
</dbReference>
<comment type="subcellular location">
    <subcellularLocation>
        <location evidence="1">Nucleus</location>
    </subcellularLocation>
</comment>
<protein>
    <recommendedName>
        <fullName evidence="7">THO complex subunit 7</fullName>
    </recommendedName>
</protein>
<organism evidence="5 6">
    <name type="scientific">Chytriomyces confervae</name>
    <dbReference type="NCBI Taxonomy" id="246404"/>
    <lineage>
        <taxon>Eukaryota</taxon>
        <taxon>Fungi</taxon>
        <taxon>Fungi incertae sedis</taxon>
        <taxon>Chytridiomycota</taxon>
        <taxon>Chytridiomycota incertae sedis</taxon>
        <taxon>Chytridiomycetes</taxon>
        <taxon>Chytridiales</taxon>
        <taxon>Chytriomycetaceae</taxon>
        <taxon>Chytriomyces</taxon>
    </lineage>
</organism>
<evidence type="ECO:0000256" key="1">
    <source>
        <dbReference type="ARBA" id="ARBA00004123"/>
    </source>
</evidence>
<evidence type="ECO:0000256" key="4">
    <source>
        <dbReference type="SAM" id="MobiDB-lite"/>
    </source>
</evidence>
<evidence type="ECO:0000313" key="5">
    <source>
        <dbReference type="EMBL" id="TPX47274.1"/>
    </source>
</evidence>
<sequence>MDAATEDTVIRNRIALDNRPLRKIVKRFETLRKAVEAKGGKDSSAIEAFELFSTDLAAFQLSVRKQKQMREMNGVQQSHFASDLCSVQDGIQAAKADIEELKVMLVQEQTAAKRKTEYDAVARKCLELPSREESERNMATLREEILALQQTQQRLVQSYAYRKTLLHNVVSAIYTMKDAIENDGDDLSARSIKKERKDEGGSNASLLANGEGGEEGEEEEEDVFGSAGRRKGGASGAGATGDDDEEGAYNDDSKMEES</sequence>
<dbReference type="Pfam" id="PF05615">
    <property type="entry name" value="THOC7"/>
    <property type="match status" value="1"/>
</dbReference>
<feature type="compositionally biased region" description="Acidic residues" evidence="4">
    <location>
        <begin position="212"/>
        <end position="223"/>
    </location>
</feature>
<dbReference type="AlphaFoldDB" id="A0A507D6Z4"/>
<evidence type="ECO:0000313" key="6">
    <source>
        <dbReference type="Proteomes" id="UP000320333"/>
    </source>
</evidence>